<dbReference type="InterPro" id="IPR017809">
    <property type="entry name" value="EgtA_Actinobacteria"/>
</dbReference>
<keyword evidence="3 5" id="KW-0067">ATP-binding</keyword>
<evidence type="ECO:0000256" key="3">
    <source>
        <dbReference type="ARBA" id="ARBA00022840"/>
    </source>
</evidence>
<dbReference type="GO" id="GO:0004357">
    <property type="term" value="F:glutamate-cysteine ligase activity"/>
    <property type="evidence" value="ECO:0007669"/>
    <property type="project" value="UniProtKB-EC"/>
</dbReference>
<dbReference type="RefSeq" id="WP_066471090.1">
    <property type="nucleotide sequence ID" value="NZ_CBCRUZ010000011.1"/>
</dbReference>
<keyword evidence="1 5" id="KW-0436">Ligase</keyword>
<dbReference type="Proteomes" id="UP000887023">
    <property type="component" value="Chromosome"/>
</dbReference>
<dbReference type="Pfam" id="PF04107">
    <property type="entry name" value="GCS2"/>
    <property type="match status" value="1"/>
</dbReference>
<evidence type="ECO:0000256" key="6">
    <source>
        <dbReference type="PIRNR" id="PIRNR017901"/>
    </source>
</evidence>
<evidence type="ECO:0000313" key="7">
    <source>
        <dbReference type="EMBL" id="QXQ13089.1"/>
    </source>
</evidence>
<dbReference type="EC" id="6.3.2.2" evidence="5"/>
<comment type="function">
    <text evidence="5">Catalyzes the synthesis of gamma-glutamylcysteine (gamma-GC). This compound is used as substrate for the biosynthesis of the low-molecular thiol compound ergothioneine.</text>
</comment>
<comment type="catalytic activity">
    <reaction evidence="4 5 6">
        <text>L-cysteine + L-glutamate + ATP = gamma-L-glutamyl-L-cysteine + ADP + phosphate + H(+)</text>
        <dbReference type="Rhea" id="RHEA:13285"/>
        <dbReference type="ChEBI" id="CHEBI:15378"/>
        <dbReference type="ChEBI" id="CHEBI:29985"/>
        <dbReference type="ChEBI" id="CHEBI:30616"/>
        <dbReference type="ChEBI" id="CHEBI:35235"/>
        <dbReference type="ChEBI" id="CHEBI:43474"/>
        <dbReference type="ChEBI" id="CHEBI:58173"/>
        <dbReference type="ChEBI" id="CHEBI:456216"/>
        <dbReference type="EC" id="6.3.2.2"/>
    </reaction>
</comment>
<dbReference type="SUPFAM" id="SSF55931">
    <property type="entry name" value="Glutamine synthetase/guanido kinase"/>
    <property type="match status" value="1"/>
</dbReference>
<name>A0ABX8S5F8_9ACTN</name>
<keyword evidence="2 5" id="KW-0547">Nucleotide-binding</keyword>
<evidence type="ECO:0000256" key="2">
    <source>
        <dbReference type="ARBA" id="ARBA00022741"/>
    </source>
</evidence>
<dbReference type="PIRSF" id="PIRSF017901">
    <property type="entry name" value="GCL"/>
    <property type="match status" value="1"/>
</dbReference>
<evidence type="ECO:0000256" key="4">
    <source>
        <dbReference type="ARBA" id="ARBA00048819"/>
    </source>
</evidence>
<dbReference type="Gene3D" id="3.30.590.20">
    <property type="match status" value="1"/>
</dbReference>
<protein>
    <recommendedName>
        <fullName evidence="5">Glutamate--cysteine ligase EgtA</fullName>
        <ecNumber evidence="5">6.3.2.2</ecNumber>
    </recommendedName>
    <alternativeName>
        <fullName evidence="5">Gamma-glutamylcysteine synthase</fullName>
        <shortName evidence="5">GCS</shortName>
        <shortName evidence="5">Gamma-ECS</shortName>
    </alternativeName>
</protein>
<evidence type="ECO:0000256" key="5">
    <source>
        <dbReference type="HAMAP-Rule" id="MF_02034"/>
    </source>
</evidence>
<dbReference type="InterPro" id="IPR006336">
    <property type="entry name" value="GCS2"/>
</dbReference>
<dbReference type="PANTHER" id="PTHR34378">
    <property type="entry name" value="GLUTAMATE--CYSTEINE LIGASE, CHLOROPLASTIC"/>
    <property type="match status" value="1"/>
</dbReference>
<keyword evidence="8" id="KW-1185">Reference proteome</keyword>
<comment type="pathway">
    <text evidence="5">Amino-acid biosynthesis; ergothioneine biosynthesis.</text>
</comment>
<evidence type="ECO:0000313" key="8">
    <source>
        <dbReference type="Proteomes" id="UP000887023"/>
    </source>
</evidence>
<organism evidence="7 8">
    <name type="scientific">Skermania pinensis</name>
    <dbReference type="NCBI Taxonomy" id="39122"/>
    <lineage>
        <taxon>Bacteria</taxon>
        <taxon>Bacillati</taxon>
        <taxon>Actinomycetota</taxon>
        <taxon>Actinomycetes</taxon>
        <taxon>Mycobacteriales</taxon>
        <taxon>Gordoniaceae</taxon>
        <taxon>Skermania</taxon>
    </lineage>
</organism>
<evidence type="ECO:0000256" key="1">
    <source>
        <dbReference type="ARBA" id="ARBA00022598"/>
    </source>
</evidence>
<accession>A0ABX8S5F8</accession>
<gene>
    <name evidence="5 7" type="primary">egtA</name>
    <name evidence="7" type="ORF">KV203_14475</name>
</gene>
<dbReference type="InterPro" id="IPR014746">
    <property type="entry name" value="Gln_synth/guanido_kin_cat_dom"/>
</dbReference>
<dbReference type="NCBIfam" id="TIGR03444">
    <property type="entry name" value="EgtA_Cys_ligase"/>
    <property type="match status" value="1"/>
</dbReference>
<dbReference type="EMBL" id="CP079105">
    <property type="protein sequence ID" value="QXQ13089.1"/>
    <property type="molecule type" value="Genomic_DNA"/>
</dbReference>
<dbReference type="InterPro" id="IPR035434">
    <property type="entry name" value="GCL_bact_plant"/>
</dbReference>
<dbReference type="HAMAP" id="MF_02034">
    <property type="entry name" value="EgtA"/>
    <property type="match status" value="1"/>
</dbReference>
<sequence length="401" mass="41861">MAGGRDGALDSRAAAAAYLGGICFKLGPPARIGAELEWITVPADGCGARPALGRVAAALGPHAPTTVVPDSPAHPLPAGSRVTIEPGGQLELSSSPVGSVAELCAGLAVDAAVLRGRLAAHSIRLLAVAADTRRPPRRLLSSPRYRAMEAAFAAIGPFGALMMCNTAATQVSVDAGADPAEVDARWRCLYTIGPALVAAFACSPRLYGAPAGAWASQRMRTWLFLDHSRTAEPPAPAQYPAWVLDRPLLCVRRGGPDWSAPRDATFGDWIDGALDDELGRRPTRDDLRYHLTTLFPPVRPAGHLEVRYLDAQPGPGWAVPILAVAALTGSPEVVSQATSLGATTAGRWQDAARHGLADPDFRRAGTDLLELATAHTTVPAPLAAAARRCRRGIDPVRAAAA</sequence>
<dbReference type="PANTHER" id="PTHR34378:SF1">
    <property type="entry name" value="GLUTAMATE--CYSTEINE LIGASE, CHLOROPLASTIC"/>
    <property type="match status" value="1"/>
</dbReference>
<proteinExistence type="inferred from homology"/>
<comment type="similarity">
    <text evidence="5 6">Belongs to the glutamate--cysteine ligase type 2 family. EgtA subfamily.</text>
</comment>
<reference evidence="7" key="1">
    <citation type="submission" date="2021-07" db="EMBL/GenBank/DDBJ databases">
        <title>Candidatus Kaistella beijingensis sp. nov. isolated from a municipal wastewater treatment plant is involved in sludge foaming.</title>
        <authorList>
            <person name="Song Y."/>
            <person name="Liu S.-J."/>
        </authorList>
    </citation>
    <scope>NUCLEOTIDE SEQUENCE</scope>
    <source>
        <strain evidence="7">DSM 43998</strain>
    </source>
</reference>